<dbReference type="Proteomes" id="UP001362999">
    <property type="component" value="Unassembled WGS sequence"/>
</dbReference>
<sequence>MTNSYRISCVFSEGHTLARRRVIPSKPRRSEGITGEGNELQAAQRGDISQWYRRPPLIRLFALPIRSRRPSVTNAPSSDETLIAFGLASVMIFQTCSQFLEGEVVSLLEVGIGFDHTDLLPGLILKTCHVPNPSQCSLSRVMGAAAQDSLSVRMFLPEIRPVTRAIVPIAWNDPSALSWRHPTIARRVFSATQNCWVPPCPSTCRPYGAVATGSMGCIPAFLVEKRAHRNVLESGQDGLPFATALDLEAVVRHAVVEGARIEDGSVPDSVTGIVAAAAES</sequence>
<evidence type="ECO:0000313" key="2">
    <source>
        <dbReference type="Proteomes" id="UP001362999"/>
    </source>
</evidence>
<dbReference type="EMBL" id="JAWWNJ010000096">
    <property type="protein sequence ID" value="KAK6996722.1"/>
    <property type="molecule type" value="Genomic_DNA"/>
</dbReference>
<name>A0AAW0A0Y0_9AGAR</name>
<proteinExistence type="predicted"/>
<accession>A0AAW0A0Y0</accession>
<gene>
    <name evidence="1" type="ORF">R3P38DRAFT_3221851</name>
</gene>
<organism evidence="1 2">
    <name type="scientific">Favolaschia claudopus</name>
    <dbReference type="NCBI Taxonomy" id="2862362"/>
    <lineage>
        <taxon>Eukaryota</taxon>
        <taxon>Fungi</taxon>
        <taxon>Dikarya</taxon>
        <taxon>Basidiomycota</taxon>
        <taxon>Agaricomycotina</taxon>
        <taxon>Agaricomycetes</taxon>
        <taxon>Agaricomycetidae</taxon>
        <taxon>Agaricales</taxon>
        <taxon>Marasmiineae</taxon>
        <taxon>Mycenaceae</taxon>
        <taxon>Favolaschia</taxon>
    </lineage>
</organism>
<reference evidence="1 2" key="1">
    <citation type="journal article" date="2024" name="J Genomics">
        <title>Draft genome sequencing and assembly of Favolaschia claudopus CIRM-BRFM 2984 isolated from oak limbs.</title>
        <authorList>
            <person name="Navarro D."/>
            <person name="Drula E."/>
            <person name="Chaduli D."/>
            <person name="Cazenave R."/>
            <person name="Ahrendt S."/>
            <person name="Wang J."/>
            <person name="Lipzen A."/>
            <person name="Daum C."/>
            <person name="Barry K."/>
            <person name="Grigoriev I.V."/>
            <person name="Favel A."/>
            <person name="Rosso M.N."/>
            <person name="Martin F."/>
        </authorList>
    </citation>
    <scope>NUCLEOTIDE SEQUENCE [LARGE SCALE GENOMIC DNA]</scope>
    <source>
        <strain evidence="1 2">CIRM-BRFM 2984</strain>
    </source>
</reference>
<protein>
    <submittedName>
        <fullName evidence="1">Uncharacterized protein</fullName>
    </submittedName>
</protein>
<dbReference type="AlphaFoldDB" id="A0AAW0A0Y0"/>
<keyword evidence="2" id="KW-1185">Reference proteome</keyword>
<evidence type="ECO:0000313" key="1">
    <source>
        <dbReference type="EMBL" id="KAK6996722.1"/>
    </source>
</evidence>
<comment type="caution">
    <text evidence="1">The sequence shown here is derived from an EMBL/GenBank/DDBJ whole genome shotgun (WGS) entry which is preliminary data.</text>
</comment>